<reference evidence="1" key="1">
    <citation type="submission" date="2021-06" db="EMBL/GenBank/DDBJ databases">
        <authorList>
            <person name="Kallberg Y."/>
            <person name="Tangrot J."/>
            <person name="Rosling A."/>
        </authorList>
    </citation>
    <scope>NUCLEOTIDE SEQUENCE</scope>
    <source>
        <strain evidence="1">87-6 pot B 2015</strain>
    </source>
</reference>
<protein>
    <submittedName>
        <fullName evidence="1">13410_t:CDS:1</fullName>
    </submittedName>
</protein>
<sequence length="43" mass="5124">WSLQHFVSTVIDREKETHHNTRCVAQELLNNIVMLYFSMAIFT</sequence>
<gene>
    <name evidence="1" type="ORF">FMOSSE_LOCUS16657</name>
</gene>
<dbReference type="Proteomes" id="UP000789375">
    <property type="component" value="Unassembled WGS sequence"/>
</dbReference>
<proteinExistence type="predicted"/>
<organism evidence="1 2">
    <name type="scientific">Funneliformis mosseae</name>
    <name type="common">Endomycorrhizal fungus</name>
    <name type="synonym">Glomus mosseae</name>
    <dbReference type="NCBI Taxonomy" id="27381"/>
    <lineage>
        <taxon>Eukaryota</taxon>
        <taxon>Fungi</taxon>
        <taxon>Fungi incertae sedis</taxon>
        <taxon>Mucoromycota</taxon>
        <taxon>Glomeromycotina</taxon>
        <taxon>Glomeromycetes</taxon>
        <taxon>Glomerales</taxon>
        <taxon>Glomeraceae</taxon>
        <taxon>Funneliformis</taxon>
    </lineage>
</organism>
<name>A0A9N9IW86_FUNMO</name>
<dbReference type="AlphaFoldDB" id="A0A9N9IW86"/>
<evidence type="ECO:0000313" key="1">
    <source>
        <dbReference type="EMBL" id="CAG8751257.1"/>
    </source>
</evidence>
<feature type="non-terminal residue" evidence="1">
    <location>
        <position position="43"/>
    </location>
</feature>
<dbReference type="EMBL" id="CAJVPP010025235">
    <property type="protein sequence ID" value="CAG8751257.1"/>
    <property type="molecule type" value="Genomic_DNA"/>
</dbReference>
<accession>A0A9N9IW86</accession>
<keyword evidence="2" id="KW-1185">Reference proteome</keyword>
<feature type="non-terminal residue" evidence="1">
    <location>
        <position position="1"/>
    </location>
</feature>
<evidence type="ECO:0000313" key="2">
    <source>
        <dbReference type="Proteomes" id="UP000789375"/>
    </source>
</evidence>
<comment type="caution">
    <text evidence="1">The sequence shown here is derived from an EMBL/GenBank/DDBJ whole genome shotgun (WGS) entry which is preliminary data.</text>
</comment>